<feature type="domain" description="Vitamin K epoxide reductase" evidence="11">
    <location>
        <begin position="17"/>
        <end position="158"/>
    </location>
</feature>
<accession>A0A2S7J4F0</accession>
<evidence type="ECO:0000256" key="7">
    <source>
        <dbReference type="ARBA" id="ARBA00023136"/>
    </source>
</evidence>
<dbReference type="Proteomes" id="UP000238493">
    <property type="component" value="Unassembled WGS sequence"/>
</dbReference>
<dbReference type="EMBL" id="PTRC01000006">
    <property type="protein sequence ID" value="PQA75127.1"/>
    <property type="molecule type" value="Genomic_DNA"/>
</dbReference>
<dbReference type="InterPro" id="IPR012932">
    <property type="entry name" value="VKOR"/>
</dbReference>
<dbReference type="OrthoDB" id="9783799at2"/>
<feature type="transmembrane region" description="Helical" evidence="10">
    <location>
        <begin position="107"/>
        <end position="125"/>
    </location>
</feature>
<dbReference type="GO" id="GO:0048038">
    <property type="term" value="F:quinone binding"/>
    <property type="evidence" value="ECO:0007669"/>
    <property type="project" value="UniProtKB-KW"/>
</dbReference>
<comment type="subcellular location">
    <subcellularLocation>
        <location evidence="1">Membrane</location>
        <topology evidence="1">Multi-pass membrane protein</topology>
    </subcellularLocation>
</comment>
<evidence type="ECO:0000256" key="1">
    <source>
        <dbReference type="ARBA" id="ARBA00004141"/>
    </source>
</evidence>
<evidence type="ECO:0000256" key="6">
    <source>
        <dbReference type="ARBA" id="ARBA00023002"/>
    </source>
</evidence>
<evidence type="ECO:0000256" key="8">
    <source>
        <dbReference type="ARBA" id="ARBA00023157"/>
    </source>
</evidence>
<protein>
    <recommendedName>
        <fullName evidence="11">Vitamin K epoxide reductase domain-containing protein</fullName>
    </recommendedName>
</protein>
<keyword evidence="3 10" id="KW-0812">Transmembrane</keyword>
<dbReference type="SMART" id="SM00756">
    <property type="entry name" value="VKc"/>
    <property type="match status" value="1"/>
</dbReference>
<feature type="transmembrane region" description="Helical" evidence="10">
    <location>
        <begin position="20"/>
        <end position="41"/>
    </location>
</feature>
<evidence type="ECO:0000259" key="11">
    <source>
        <dbReference type="SMART" id="SM00756"/>
    </source>
</evidence>
<evidence type="ECO:0000256" key="2">
    <source>
        <dbReference type="ARBA" id="ARBA00006214"/>
    </source>
</evidence>
<dbReference type="RefSeq" id="WP_104754158.1">
    <property type="nucleotide sequence ID" value="NZ_PTRC01000006.1"/>
</dbReference>
<name>A0A2S7J4F0_9HYPH</name>
<keyword evidence="5 10" id="KW-1133">Transmembrane helix</keyword>
<comment type="caution">
    <text evidence="12">The sequence shown here is derived from an EMBL/GenBank/DDBJ whole genome shotgun (WGS) entry which is preliminary data.</text>
</comment>
<dbReference type="Pfam" id="PF07884">
    <property type="entry name" value="VKOR"/>
    <property type="match status" value="1"/>
</dbReference>
<keyword evidence="7 10" id="KW-0472">Membrane</keyword>
<feature type="transmembrane region" description="Helical" evidence="10">
    <location>
        <begin position="177"/>
        <end position="196"/>
    </location>
</feature>
<comment type="similarity">
    <text evidence="2">Belongs to the VKOR family.</text>
</comment>
<evidence type="ECO:0000256" key="10">
    <source>
        <dbReference type="SAM" id="Phobius"/>
    </source>
</evidence>
<keyword evidence="13" id="KW-1185">Reference proteome</keyword>
<feature type="transmembrane region" description="Helical" evidence="10">
    <location>
        <begin position="131"/>
        <end position="156"/>
    </location>
</feature>
<evidence type="ECO:0000256" key="5">
    <source>
        <dbReference type="ARBA" id="ARBA00022989"/>
    </source>
</evidence>
<gene>
    <name evidence="12" type="ORF">C3731_02610</name>
</gene>
<keyword evidence="9" id="KW-0676">Redox-active center</keyword>
<dbReference type="GO" id="GO:0016491">
    <property type="term" value="F:oxidoreductase activity"/>
    <property type="evidence" value="ECO:0007669"/>
    <property type="project" value="UniProtKB-KW"/>
</dbReference>
<evidence type="ECO:0000256" key="9">
    <source>
        <dbReference type="ARBA" id="ARBA00023284"/>
    </source>
</evidence>
<dbReference type="InterPro" id="IPR038354">
    <property type="entry name" value="VKOR_sf"/>
</dbReference>
<reference evidence="12 13" key="1">
    <citation type="submission" date="2018-02" db="EMBL/GenBank/DDBJ databases">
        <title>Draft genome sequence of Ochrobactrum oryzae found in Brazil.</title>
        <authorList>
            <person name="Cerdeira L."/>
            <person name="Andrade F."/>
            <person name="Zacariotto T."/>
            <person name="Barbosa B."/>
            <person name="Santos S."/>
            <person name="Cassetari V."/>
            <person name="Lincopan N."/>
        </authorList>
    </citation>
    <scope>NUCLEOTIDE SEQUENCE [LARGE SCALE GENOMIC DNA]</scope>
    <source>
        <strain evidence="12 13">OA447</strain>
    </source>
</reference>
<sequence length="198" mass="21629">MSVNAISKPSIFSDITERKLAWVLTVSGILGIFMSSGFAAIRLGLAIDPATSVQCDVSGIVRCSPILFSPGSALLGFPNSFLGISGFTILLILGVQMVGRDVPPTSFWKIAIIPLSLAVLLVLFFEFYSIGVLGVVCHDCFVVWFVTIMSFIYAFSYLHQVAGTFGRVGRFVHRWRLWILLGWAAMTAILLIVKFAES</sequence>
<dbReference type="Gene3D" id="1.20.1440.130">
    <property type="entry name" value="VKOR domain"/>
    <property type="match status" value="1"/>
</dbReference>
<dbReference type="AlphaFoldDB" id="A0A2S7J4F0"/>
<evidence type="ECO:0000256" key="3">
    <source>
        <dbReference type="ARBA" id="ARBA00022692"/>
    </source>
</evidence>
<evidence type="ECO:0000313" key="13">
    <source>
        <dbReference type="Proteomes" id="UP000238493"/>
    </source>
</evidence>
<evidence type="ECO:0000313" key="12">
    <source>
        <dbReference type="EMBL" id="PQA75127.1"/>
    </source>
</evidence>
<dbReference type="GO" id="GO:0016020">
    <property type="term" value="C:membrane"/>
    <property type="evidence" value="ECO:0007669"/>
    <property type="project" value="UniProtKB-SubCell"/>
</dbReference>
<evidence type="ECO:0000256" key="4">
    <source>
        <dbReference type="ARBA" id="ARBA00022719"/>
    </source>
</evidence>
<feature type="transmembrane region" description="Helical" evidence="10">
    <location>
        <begin position="74"/>
        <end position="95"/>
    </location>
</feature>
<keyword evidence="8" id="KW-1015">Disulfide bond</keyword>
<keyword evidence="6" id="KW-0560">Oxidoreductase</keyword>
<keyword evidence="4" id="KW-0874">Quinone</keyword>
<organism evidence="12 13">
    <name type="scientific">Brucella oryzae</name>
    <dbReference type="NCBI Taxonomy" id="335286"/>
    <lineage>
        <taxon>Bacteria</taxon>
        <taxon>Pseudomonadati</taxon>
        <taxon>Pseudomonadota</taxon>
        <taxon>Alphaproteobacteria</taxon>
        <taxon>Hyphomicrobiales</taxon>
        <taxon>Brucellaceae</taxon>
        <taxon>Brucella/Ochrobactrum group</taxon>
        <taxon>Brucella</taxon>
    </lineage>
</organism>
<proteinExistence type="inferred from homology"/>